<dbReference type="NCBIfam" id="NF038133">
    <property type="entry name" value="choice_anch_L"/>
    <property type="match status" value="1"/>
</dbReference>
<accession>A0ABT6XL38</accession>
<reference evidence="2 3" key="1">
    <citation type="submission" date="2023-05" db="EMBL/GenBank/DDBJ databases">
        <title>Flavobacterium sedimenti sp. nov., isolated from the sediment.</title>
        <authorList>
            <person name="Wu N."/>
        </authorList>
    </citation>
    <scope>NUCLEOTIDE SEQUENCE [LARGE SCALE GENOMIC DNA]</scope>
    <source>
        <strain evidence="2 3">YZ-48</strain>
    </source>
</reference>
<evidence type="ECO:0000313" key="3">
    <source>
        <dbReference type="Proteomes" id="UP001230035"/>
    </source>
</evidence>
<feature type="signal peptide" evidence="1">
    <location>
        <begin position="1"/>
        <end position="21"/>
    </location>
</feature>
<organism evidence="2 3">
    <name type="scientific">Flavobacterium sedimenticola</name>
    <dbReference type="NCBI Taxonomy" id="3043286"/>
    <lineage>
        <taxon>Bacteria</taxon>
        <taxon>Pseudomonadati</taxon>
        <taxon>Bacteroidota</taxon>
        <taxon>Flavobacteriia</taxon>
        <taxon>Flavobacteriales</taxon>
        <taxon>Flavobacteriaceae</taxon>
        <taxon>Flavobacterium</taxon>
    </lineage>
</organism>
<proteinExistence type="predicted"/>
<gene>
    <name evidence="2" type="ORF">QHT84_00005</name>
</gene>
<dbReference type="EMBL" id="JASGBP010000001">
    <property type="protein sequence ID" value="MDI9255786.1"/>
    <property type="molecule type" value="Genomic_DNA"/>
</dbReference>
<dbReference type="RefSeq" id="WP_283237484.1">
    <property type="nucleotide sequence ID" value="NZ_JASGBP010000001.1"/>
</dbReference>
<comment type="caution">
    <text evidence="2">The sequence shown here is derived from an EMBL/GenBank/DDBJ whole genome shotgun (WGS) entry which is preliminary data.</text>
</comment>
<feature type="chain" id="PRO_5046312698" evidence="1">
    <location>
        <begin position="22"/>
        <end position="1285"/>
    </location>
</feature>
<evidence type="ECO:0000256" key="1">
    <source>
        <dbReference type="SAM" id="SignalP"/>
    </source>
</evidence>
<evidence type="ECO:0000313" key="2">
    <source>
        <dbReference type="EMBL" id="MDI9255786.1"/>
    </source>
</evidence>
<dbReference type="InterPro" id="IPR049804">
    <property type="entry name" value="Choice_anch_L"/>
</dbReference>
<sequence length="1285" mass="135330">MKRILLLLLLIAGVLNSYSQAITVNTTTYTVPQLVQDVLFSNPTGGTNSCVGTISNITWSTGTNFGSTNGIGYFQNTNPNFPLTSGVILSSGNVMNAPGPNDSTLSDGGFGWPGDNDLFTYIQGLGIDPGLTDYNNATILEFDFTPLTNQMSFDFLFVSEEYGTFQCTFSDAFAFFLTNVTAGTPTTNLALVPSTTTPISVITIRDNAFNGGCPSVNPGYFGGFNGPPNDVTSATNFNGETVLMTATSAVIPNNVYHIKLVIADRNDNALDSAVFLGAGSFDIGSANITGTGQYDGLGDFSGTNAICASEALTIQASTTPIVGATYSWTFNTGTIPGATGHTLDVTQEGEYCVTITYPSGCQQTDCVIVEYIPGLDLGTPNDLTVCANPFDLTQNTPVILNGLSNTLTFHHTLFEAQELIAPISNPSNYIGFDGEIIYAAVEDDMTGCIAITQFTLHINPLLCTSDPIPNPPPTLTLCENSFGSGTANFDFTPQTAIVLGTYPAADYTVSYHLSQNDANNDINAINPIISFSGTNGQTIYVRLEDNSDPTSFGTTSFQLVVNPLPTATISGTTSICSGNNTVITFNGTPNATVTYTVDGSPNQTVVLDGTGTNTVTTPNLTANSTYTLVSVLNNTTNCTRAITGSAVVTVNPLPTVTISGTTSICSGNTAVITFTGTPNAVVTYNINSNPNQTVTLSGTGIATITTPVLTSSVTYNLVNVVNPATTCSQTQTGSAIVTVVPLPFVAISGTATICSGDSTTISFNGSPFTTVTYTVNNGPNQTITTDASGSAGLLTGPLTVTTTYTLVSVQDGSGNTPACGQAQTGSATVTVNTAPVISTPTDYVVCDDSNNNDGFYCNFDFNTKINEITGGDPNIVVTFHETLTNSQTGANPLASPYCNIDPGFQTIYVRAYNNGSPACYSNTTFNLIINPLPLANPVISDYELCDYNNPGDGVEVFTLNSKDLEIANGQTNVAIGYYDNPTDAANQTNSLPNLYTNTVIGAPQEIWINIRNTTTGCNTVSSFFINVNPLPSVTQPDPIFQCSNGLSNQAQFDLTVSEAQVTGGVGNVTVTYYNTLLDAQNETTPITAPLDYTGTDNEIVYIRVEDNDTGCYATTTQLLEVTQGPVALTPQPLHYCDPNNDCFGEFNLEDASVEIAGGVWPVPGVSITYHETQTDAETGANPIASPYYNIDPCTQTIYVRVFYTLTGCANYVQLQLIVDPTPEATTPADYQLCDYTGAVGYETFDLSSVEPEILGGIDPTLTDVTFHTTLADAQNDANAITSETS</sequence>
<dbReference type="Proteomes" id="UP001230035">
    <property type="component" value="Unassembled WGS sequence"/>
</dbReference>
<feature type="non-terminal residue" evidence="2">
    <location>
        <position position="1285"/>
    </location>
</feature>
<keyword evidence="3" id="KW-1185">Reference proteome</keyword>
<name>A0ABT6XL38_9FLAO</name>
<protein>
    <submittedName>
        <fullName evidence="2">Choice-of-anchor L domain-containing protein</fullName>
    </submittedName>
</protein>
<keyword evidence="1" id="KW-0732">Signal</keyword>